<dbReference type="EMBL" id="JFKE01000004">
    <property type="protein sequence ID" value="KAJ55458.1"/>
    <property type="molecule type" value="Genomic_DNA"/>
</dbReference>
<evidence type="ECO:0000256" key="2">
    <source>
        <dbReference type="ARBA" id="ARBA00022448"/>
    </source>
</evidence>
<dbReference type="PANTHER" id="PTHR43790:SF3">
    <property type="entry name" value="D-ALLOSE IMPORT ATP-BINDING PROTEIN ALSA-RELATED"/>
    <property type="match status" value="1"/>
</dbReference>
<evidence type="ECO:0000259" key="10">
    <source>
        <dbReference type="PROSITE" id="PS50893"/>
    </source>
</evidence>
<dbReference type="CDD" id="cd03216">
    <property type="entry name" value="ABC_Carb_Monos_I"/>
    <property type="match status" value="1"/>
</dbReference>
<comment type="subcellular location">
    <subcellularLocation>
        <location evidence="1">Cell membrane</location>
        <topology evidence="1">Peripheral membrane protein</topology>
    </subcellularLocation>
</comment>
<dbReference type="SMART" id="SM00382">
    <property type="entry name" value="AAA"/>
    <property type="match status" value="2"/>
</dbReference>
<reference evidence="11 12" key="1">
    <citation type="submission" date="2014-03" db="EMBL/GenBank/DDBJ databases">
        <title>Draft Genome Sequence of Actibacterium mucosum KCTC 23349, a Marine Alphaproteobacterium with Complex Ionic Requirements Isolated from Mediterranean Seawater at Malvarrosa Beach, Valencia, Spain.</title>
        <authorList>
            <person name="Arahal D.R."/>
            <person name="Shao Z."/>
            <person name="Lai Q."/>
            <person name="Pujalte M.J."/>
        </authorList>
    </citation>
    <scope>NUCLEOTIDE SEQUENCE [LARGE SCALE GENOMIC DNA]</scope>
    <source>
        <strain evidence="11 12">KCTC 23349</strain>
    </source>
</reference>
<dbReference type="FunFam" id="3.40.50.300:FF:000127">
    <property type="entry name" value="Ribose import ATP-binding protein RbsA"/>
    <property type="match status" value="1"/>
</dbReference>
<dbReference type="GO" id="GO:0016887">
    <property type="term" value="F:ATP hydrolysis activity"/>
    <property type="evidence" value="ECO:0007669"/>
    <property type="project" value="InterPro"/>
</dbReference>
<keyword evidence="12" id="KW-1185">Reference proteome</keyword>
<dbReference type="PANTHER" id="PTHR43790">
    <property type="entry name" value="CARBOHYDRATE TRANSPORT ATP-BINDING PROTEIN MG119-RELATED"/>
    <property type="match status" value="1"/>
</dbReference>
<dbReference type="PROSITE" id="PS50893">
    <property type="entry name" value="ABC_TRANSPORTER_2"/>
    <property type="match status" value="2"/>
</dbReference>
<keyword evidence="5" id="KW-0677">Repeat</keyword>
<evidence type="ECO:0000256" key="5">
    <source>
        <dbReference type="ARBA" id="ARBA00022737"/>
    </source>
</evidence>
<dbReference type="InterPro" id="IPR027417">
    <property type="entry name" value="P-loop_NTPase"/>
</dbReference>
<dbReference type="STRING" id="1454373.ACMU_12230"/>
<keyword evidence="4" id="KW-0762">Sugar transport</keyword>
<accession>A0A037ZH60</accession>
<keyword evidence="2" id="KW-0813">Transport</keyword>
<name>A0A037ZH60_9RHOB</name>
<dbReference type="Pfam" id="PF00005">
    <property type="entry name" value="ABC_tran"/>
    <property type="match status" value="2"/>
</dbReference>
<sequence length="509" mass="55641">MSTPAIKIEHATKRFPGVLALDDAHLELRPGEIHALLGENGAGKSTLIKIITGVHEPTEGTVYVDGQPTVFKSPHDAMGAGIGAVHQERNLIPRFSVAENIMLEATPTRAGQVDYPEMRRQAQHWLAELDLDIDPDLPVHRLSVAQMQLLEIARALSLESKILLLDEPTASITDHEVQVLFTFLRKLKEKGVAILFVSHKLEEVFEICDRVTVLRDGRNACASVPIEELNRDRVVAHMVGRENALSDLGHRAEVDAPVKLELKDVSTVAGHKDINFTARKGEVLGFYGLVGAGRSELARALIGADKMSGGQVLIDGVEAKIPNVQTALRKYRMGYVSEDRKGDGLILAHSVAENIGVTIWHKIARLGGFVSDAMQRAAVGSYVDRLEVKTPSLRQRLGNLSGGNQQKVSVAKWLAAQTEILIIDEPTVGVDIRTKGYLHKLIWEVADTGVTVLVISSDMPEIVAVADRLIVMNEMAVVADLPNTRNYDEMSPRIMDAIVTSSSDYKESA</sequence>
<organism evidence="11 12">
    <name type="scientific">Actibacterium mucosum KCTC 23349</name>
    <dbReference type="NCBI Taxonomy" id="1454373"/>
    <lineage>
        <taxon>Bacteria</taxon>
        <taxon>Pseudomonadati</taxon>
        <taxon>Pseudomonadota</taxon>
        <taxon>Alphaproteobacteria</taxon>
        <taxon>Rhodobacterales</taxon>
        <taxon>Roseobacteraceae</taxon>
        <taxon>Actibacterium</taxon>
    </lineage>
</organism>
<dbReference type="Gene3D" id="3.40.50.300">
    <property type="entry name" value="P-loop containing nucleotide triphosphate hydrolases"/>
    <property type="match status" value="2"/>
</dbReference>
<evidence type="ECO:0000256" key="8">
    <source>
        <dbReference type="ARBA" id="ARBA00022967"/>
    </source>
</evidence>
<dbReference type="GO" id="GO:0005524">
    <property type="term" value="F:ATP binding"/>
    <property type="evidence" value="ECO:0007669"/>
    <property type="project" value="UniProtKB-KW"/>
</dbReference>
<evidence type="ECO:0000256" key="6">
    <source>
        <dbReference type="ARBA" id="ARBA00022741"/>
    </source>
</evidence>
<dbReference type="InterPro" id="IPR003439">
    <property type="entry name" value="ABC_transporter-like_ATP-bd"/>
</dbReference>
<evidence type="ECO:0000256" key="3">
    <source>
        <dbReference type="ARBA" id="ARBA00022475"/>
    </source>
</evidence>
<gene>
    <name evidence="11" type="ORF">ACMU_12230</name>
</gene>
<evidence type="ECO:0000256" key="4">
    <source>
        <dbReference type="ARBA" id="ARBA00022597"/>
    </source>
</evidence>
<keyword evidence="3" id="KW-1003">Cell membrane</keyword>
<dbReference type="SUPFAM" id="SSF52540">
    <property type="entry name" value="P-loop containing nucleoside triphosphate hydrolases"/>
    <property type="match status" value="2"/>
</dbReference>
<evidence type="ECO:0000256" key="7">
    <source>
        <dbReference type="ARBA" id="ARBA00022840"/>
    </source>
</evidence>
<dbReference type="AlphaFoldDB" id="A0A037ZH60"/>
<dbReference type="CDD" id="cd03215">
    <property type="entry name" value="ABC_Carb_Monos_II"/>
    <property type="match status" value="1"/>
</dbReference>
<dbReference type="InterPro" id="IPR003593">
    <property type="entry name" value="AAA+_ATPase"/>
</dbReference>
<evidence type="ECO:0000256" key="1">
    <source>
        <dbReference type="ARBA" id="ARBA00004202"/>
    </source>
</evidence>
<dbReference type="GO" id="GO:0005886">
    <property type="term" value="C:plasma membrane"/>
    <property type="evidence" value="ECO:0007669"/>
    <property type="project" value="UniProtKB-SubCell"/>
</dbReference>
<dbReference type="InterPro" id="IPR017871">
    <property type="entry name" value="ABC_transporter-like_CS"/>
</dbReference>
<comment type="caution">
    <text evidence="11">The sequence shown here is derived from an EMBL/GenBank/DDBJ whole genome shotgun (WGS) entry which is preliminary data.</text>
</comment>
<proteinExistence type="predicted"/>
<evidence type="ECO:0000313" key="12">
    <source>
        <dbReference type="Proteomes" id="UP000026249"/>
    </source>
</evidence>
<keyword evidence="6" id="KW-0547">Nucleotide-binding</keyword>
<evidence type="ECO:0000256" key="9">
    <source>
        <dbReference type="ARBA" id="ARBA00023136"/>
    </source>
</evidence>
<feature type="domain" description="ABC transporter" evidence="10">
    <location>
        <begin position="6"/>
        <end position="241"/>
    </location>
</feature>
<dbReference type="InterPro" id="IPR050107">
    <property type="entry name" value="ABC_carbohydrate_import_ATPase"/>
</dbReference>
<keyword evidence="7" id="KW-0067">ATP-binding</keyword>
<dbReference type="RefSeq" id="WP_051588257.1">
    <property type="nucleotide sequence ID" value="NZ_JFKE01000004.1"/>
</dbReference>
<dbReference type="Proteomes" id="UP000026249">
    <property type="component" value="Unassembled WGS sequence"/>
</dbReference>
<dbReference type="OrthoDB" id="9805029at2"/>
<keyword evidence="8" id="KW-1278">Translocase</keyword>
<dbReference type="PROSITE" id="PS00211">
    <property type="entry name" value="ABC_TRANSPORTER_1"/>
    <property type="match status" value="1"/>
</dbReference>
<protein>
    <submittedName>
        <fullName evidence="11">ABC transporter permease</fullName>
    </submittedName>
</protein>
<feature type="domain" description="ABC transporter" evidence="10">
    <location>
        <begin position="252"/>
        <end position="499"/>
    </location>
</feature>
<evidence type="ECO:0000313" key="11">
    <source>
        <dbReference type="EMBL" id="KAJ55458.1"/>
    </source>
</evidence>
<keyword evidence="9" id="KW-0472">Membrane</keyword>